<keyword evidence="4" id="KW-0493">Microtubule</keyword>
<evidence type="ECO:0000256" key="5">
    <source>
        <dbReference type="ARBA" id="ARBA00023212"/>
    </source>
</evidence>
<dbReference type="PANTHER" id="PTHR46372:SF26">
    <property type="entry name" value="(WILD MALAYSIAN BANANA) HYPOTHETICAL PROTEIN"/>
    <property type="match status" value="1"/>
</dbReference>
<evidence type="ECO:0000256" key="3">
    <source>
        <dbReference type="ARBA" id="ARBA00022490"/>
    </source>
</evidence>
<keyword evidence="8" id="KW-1185">Reference proteome</keyword>
<dbReference type="Pfam" id="PF06886">
    <property type="entry name" value="TPX2"/>
    <property type="match status" value="1"/>
</dbReference>
<feature type="compositionally biased region" description="Polar residues" evidence="6">
    <location>
        <begin position="130"/>
        <end position="142"/>
    </location>
</feature>
<dbReference type="KEGG" id="pda:103697580"/>
<evidence type="ECO:0000313" key="8">
    <source>
        <dbReference type="Proteomes" id="UP000228380"/>
    </source>
</evidence>
<dbReference type="GO" id="GO:0008017">
    <property type="term" value="F:microtubule binding"/>
    <property type="evidence" value="ECO:0007669"/>
    <property type="project" value="InterPro"/>
</dbReference>
<feature type="compositionally biased region" description="Polar residues" evidence="6">
    <location>
        <begin position="105"/>
        <end position="122"/>
    </location>
</feature>
<name>A0A8B9A0C1_PHODC</name>
<dbReference type="RefSeq" id="XP_038979092.1">
    <property type="nucleotide sequence ID" value="XM_039123164.1"/>
</dbReference>
<dbReference type="AlphaFoldDB" id="A0A8B9A0C1"/>
<evidence type="ECO:0000256" key="6">
    <source>
        <dbReference type="SAM" id="MobiDB-lite"/>
    </source>
</evidence>
<reference evidence="9" key="1">
    <citation type="submission" date="2025-08" db="UniProtKB">
        <authorList>
            <consortium name="RefSeq"/>
        </authorList>
    </citation>
    <scope>IDENTIFICATION</scope>
    <source>
        <tissue evidence="9">Young leaves</tissue>
    </source>
</reference>
<sequence length="275" mass="29644">MEAGYGVELKVDNGTWEKAPEVNRFGSNVNKDNKVIENGSNAVQANGVLIEDPLNEDDLQTSGAGNEASEAILENKVSNLSKETGSDGDNRLKSVKVQKDRDGQNGAQVKSQNKKPSLSQGLSFPARGTLASSLRKSTTSGKQGKADVKGLGSNGSEDPPSITNGELPAKQSNSAAACSTRPSLQVKYGSVDATINGTSSEAMKISATSCAMAQQKSTSSGFNFRLDERAKKRKEFFLKLEEKIQQKELEKTNLQARSKENQEAEIRQLRKKLDF</sequence>
<accession>A0A8B9A0C1</accession>
<feature type="region of interest" description="Disordered" evidence="6">
    <location>
        <begin position="54"/>
        <end position="181"/>
    </location>
</feature>
<dbReference type="GO" id="GO:0005874">
    <property type="term" value="C:microtubule"/>
    <property type="evidence" value="ECO:0007669"/>
    <property type="project" value="UniProtKB-KW"/>
</dbReference>
<keyword evidence="3" id="KW-0963">Cytoplasm</keyword>
<dbReference type="GO" id="GO:0000226">
    <property type="term" value="P:microtubule cytoskeleton organization"/>
    <property type="evidence" value="ECO:0007669"/>
    <property type="project" value="InterPro"/>
</dbReference>
<evidence type="ECO:0000256" key="4">
    <source>
        <dbReference type="ARBA" id="ARBA00022701"/>
    </source>
</evidence>
<comment type="similarity">
    <text evidence="2">Belongs to the TPX2 family.</text>
</comment>
<evidence type="ECO:0000256" key="2">
    <source>
        <dbReference type="ARBA" id="ARBA00005885"/>
    </source>
</evidence>
<dbReference type="Proteomes" id="UP000228380">
    <property type="component" value="Unplaced"/>
</dbReference>
<feature type="region of interest" description="Disordered" evidence="6">
    <location>
        <begin position="252"/>
        <end position="275"/>
    </location>
</feature>
<evidence type="ECO:0000256" key="1">
    <source>
        <dbReference type="ARBA" id="ARBA00004245"/>
    </source>
</evidence>
<dbReference type="InterPro" id="IPR044806">
    <property type="entry name" value="WVD2/WDL1-4"/>
</dbReference>
<dbReference type="GeneID" id="103697580"/>
<dbReference type="PANTHER" id="PTHR46372">
    <property type="entry name" value="PROTEIN WVD2-LIKE 3"/>
    <property type="match status" value="1"/>
</dbReference>
<comment type="subcellular location">
    <subcellularLocation>
        <location evidence="1">Cytoplasm</location>
        <location evidence="1">Cytoskeleton</location>
    </subcellularLocation>
</comment>
<organism evidence="8 9">
    <name type="scientific">Phoenix dactylifera</name>
    <name type="common">Date palm</name>
    <dbReference type="NCBI Taxonomy" id="42345"/>
    <lineage>
        <taxon>Eukaryota</taxon>
        <taxon>Viridiplantae</taxon>
        <taxon>Streptophyta</taxon>
        <taxon>Embryophyta</taxon>
        <taxon>Tracheophyta</taxon>
        <taxon>Spermatophyta</taxon>
        <taxon>Magnoliopsida</taxon>
        <taxon>Liliopsida</taxon>
        <taxon>Arecaceae</taxon>
        <taxon>Coryphoideae</taxon>
        <taxon>Phoeniceae</taxon>
        <taxon>Phoenix</taxon>
    </lineage>
</organism>
<dbReference type="OrthoDB" id="1939285at2759"/>
<feature type="domain" description="TPX2 C-terminal" evidence="7">
    <location>
        <begin position="222"/>
        <end position="275"/>
    </location>
</feature>
<gene>
    <name evidence="9" type="primary">LOC103697580</name>
</gene>
<proteinExistence type="inferred from homology"/>
<feature type="compositionally biased region" description="Basic and acidic residues" evidence="6">
    <location>
        <begin position="84"/>
        <end position="103"/>
    </location>
</feature>
<dbReference type="InterPro" id="IPR027329">
    <property type="entry name" value="TPX2_C"/>
</dbReference>
<keyword evidence="5" id="KW-0206">Cytoskeleton</keyword>
<evidence type="ECO:0000313" key="9">
    <source>
        <dbReference type="RefSeq" id="XP_038979092.1"/>
    </source>
</evidence>
<feature type="compositionally biased region" description="Polar residues" evidence="6">
    <location>
        <begin position="170"/>
        <end position="181"/>
    </location>
</feature>
<evidence type="ECO:0000259" key="7">
    <source>
        <dbReference type="Pfam" id="PF06886"/>
    </source>
</evidence>
<protein>
    <submittedName>
        <fullName evidence="9">Protein WVD2-like 4</fullName>
    </submittedName>
</protein>